<dbReference type="RefSeq" id="WP_369344155.1">
    <property type="nucleotide sequence ID" value="NZ_CP129674.1"/>
</dbReference>
<proteinExistence type="inferred from homology"/>
<evidence type="ECO:0000256" key="2">
    <source>
        <dbReference type="ARBA" id="ARBA00008814"/>
    </source>
</evidence>
<evidence type="ECO:0000259" key="6">
    <source>
        <dbReference type="PROSITE" id="PS50983"/>
    </source>
</evidence>
<dbReference type="AlphaFoldDB" id="A0AB39U6J7"/>
<feature type="domain" description="Fe/B12 periplasmic-binding" evidence="6">
    <location>
        <begin position="94"/>
        <end position="374"/>
    </location>
</feature>
<keyword evidence="5" id="KW-0472">Membrane</keyword>
<dbReference type="PANTHER" id="PTHR30532:SF24">
    <property type="entry name" value="FERRIC ENTEROBACTIN-BINDING PERIPLASMIC PROTEIN FEPB"/>
    <property type="match status" value="1"/>
</dbReference>
<feature type="transmembrane region" description="Helical" evidence="5">
    <location>
        <begin position="40"/>
        <end position="61"/>
    </location>
</feature>
<evidence type="ECO:0000313" key="7">
    <source>
        <dbReference type="EMBL" id="XDS44577.1"/>
    </source>
</evidence>
<dbReference type="InterPro" id="IPR051313">
    <property type="entry name" value="Bact_iron-sidero_bind"/>
</dbReference>
<accession>A0AB39U6J7</accession>
<name>A0AB39U6J7_9BIFI</name>
<sequence length="377" mass="39784">MSLADQVHFTGNATEEAEVTHFDSTSAPNRTNQTRKTLRLVVAGIMALGLGFTAACGSTAGSTASSKDSDSASGYPITIKNTYGSVTLKSKPTRISTVGWTTYDAVLSLGVIPVDMPKVSDGDAQNGMYSWTSAKLKELGGTGSKAPKLHDESDSIDTEAIASSNPDLIVATQSGITRQQYQTLSKIAPTLAYPKEAWATPWRDVVTIAAKALNMQAKGKQVLADDETAIKKAVDAKPNIKDKTAAVMYFDTTKLSTVSVYTTLDTRAGFLNDLGLRTPASVKKISASTKSFYKDISSENVDQLDDVDIIVTYGDSSTLKTLQADPLIGKIPAVKRGSVVVIDNSSALESAIAPSALSIPATVDQYVGLLSKAADNI</sequence>
<evidence type="ECO:0000256" key="5">
    <source>
        <dbReference type="SAM" id="Phobius"/>
    </source>
</evidence>
<dbReference type="CDD" id="cd01146">
    <property type="entry name" value="FhuD"/>
    <property type="match status" value="1"/>
</dbReference>
<dbReference type="KEGG" id="baqk:QN215_00045"/>
<comment type="subcellular location">
    <subcellularLocation>
        <location evidence="1">Cell envelope</location>
    </subcellularLocation>
</comment>
<evidence type="ECO:0000256" key="4">
    <source>
        <dbReference type="ARBA" id="ARBA00022729"/>
    </source>
</evidence>
<keyword evidence="5" id="KW-0812">Transmembrane</keyword>
<dbReference type="EMBL" id="CP129674">
    <property type="protein sequence ID" value="XDS44577.1"/>
    <property type="molecule type" value="Genomic_DNA"/>
</dbReference>
<dbReference type="InterPro" id="IPR002491">
    <property type="entry name" value="ABC_transptr_periplasmic_BD"/>
</dbReference>
<keyword evidence="5" id="KW-1133">Transmembrane helix</keyword>
<dbReference type="SUPFAM" id="SSF53807">
    <property type="entry name" value="Helical backbone' metal receptor"/>
    <property type="match status" value="1"/>
</dbReference>
<gene>
    <name evidence="7" type="ORF">QN215_00045</name>
</gene>
<dbReference type="GO" id="GO:0030288">
    <property type="term" value="C:outer membrane-bounded periplasmic space"/>
    <property type="evidence" value="ECO:0007669"/>
    <property type="project" value="TreeGrafter"/>
</dbReference>
<keyword evidence="4" id="KW-0732">Signal</keyword>
<dbReference type="GO" id="GO:1901678">
    <property type="term" value="P:iron coordination entity transport"/>
    <property type="evidence" value="ECO:0007669"/>
    <property type="project" value="UniProtKB-ARBA"/>
</dbReference>
<organism evidence="7">
    <name type="scientific">Bifidobacterium aquikefiricola</name>
    <dbReference type="NCBI Taxonomy" id="3059038"/>
    <lineage>
        <taxon>Bacteria</taxon>
        <taxon>Bacillati</taxon>
        <taxon>Actinomycetota</taxon>
        <taxon>Actinomycetes</taxon>
        <taxon>Bifidobacteriales</taxon>
        <taxon>Bifidobacteriaceae</taxon>
        <taxon>Bifidobacterium</taxon>
    </lineage>
</organism>
<evidence type="ECO:0000256" key="3">
    <source>
        <dbReference type="ARBA" id="ARBA00022448"/>
    </source>
</evidence>
<dbReference type="PROSITE" id="PS50983">
    <property type="entry name" value="FE_B12_PBP"/>
    <property type="match status" value="1"/>
</dbReference>
<dbReference type="Pfam" id="PF01497">
    <property type="entry name" value="Peripla_BP_2"/>
    <property type="match status" value="1"/>
</dbReference>
<evidence type="ECO:0000256" key="1">
    <source>
        <dbReference type="ARBA" id="ARBA00004196"/>
    </source>
</evidence>
<keyword evidence="3" id="KW-0813">Transport</keyword>
<dbReference type="PANTHER" id="PTHR30532">
    <property type="entry name" value="IRON III DICITRATE-BINDING PERIPLASMIC PROTEIN"/>
    <property type="match status" value="1"/>
</dbReference>
<protein>
    <submittedName>
        <fullName evidence="7">Iron-siderophore ABC transporter substrate-binding protein</fullName>
    </submittedName>
</protein>
<comment type="similarity">
    <text evidence="2">Belongs to the bacterial solute-binding protein 8 family.</text>
</comment>
<reference evidence="7" key="1">
    <citation type="submission" date="2023-07" db="EMBL/GenBank/DDBJ databases">
        <title>Bifidobacterium aquikefiriaerophilum sp. nov. and Bifidobacterium eccum sp. nov., isolated from water kefir.</title>
        <authorList>
            <person name="Breselge S."/>
            <person name="Bellassi P."/>
            <person name="Barcenilla C."/>
            <person name="Alvarez-Ordonez A."/>
            <person name="Morelli L."/>
            <person name="Cotter P.D."/>
        </authorList>
    </citation>
    <scope>NUCLEOTIDE SEQUENCE</scope>
    <source>
        <strain evidence="7">WK041_4_12</strain>
    </source>
</reference>
<dbReference type="Gene3D" id="3.40.50.1980">
    <property type="entry name" value="Nitrogenase molybdenum iron protein domain"/>
    <property type="match status" value="2"/>
</dbReference>